<feature type="compositionally biased region" description="Basic and acidic residues" evidence="1">
    <location>
        <begin position="60"/>
        <end position="71"/>
    </location>
</feature>
<dbReference type="Proteomes" id="UP000321154">
    <property type="component" value="Unassembled WGS sequence"/>
</dbReference>
<feature type="compositionally biased region" description="Low complexity" evidence="1">
    <location>
        <begin position="45"/>
        <end position="59"/>
    </location>
</feature>
<feature type="domain" description="Pyrrolo-quinoline quinone repeat" evidence="2">
    <location>
        <begin position="403"/>
        <end position="556"/>
    </location>
</feature>
<dbReference type="InterPro" id="IPR015943">
    <property type="entry name" value="WD40/YVTN_repeat-like_dom_sf"/>
</dbReference>
<feature type="region of interest" description="Disordered" evidence="1">
    <location>
        <begin position="1"/>
        <end position="87"/>
    </location>
</feature>
<comment type="caution">
    <text evidence="3">The sequence shown here is derived from an EMBL/GenBank/DDBJ whole genome shotgun (WGS) entry which is preliminary data.</text>
</comment>
<organism evidence="3 4">
    <name type="scientific">Frigoribacterium faeni</name>
    <dbReference type="NCBI Taxonomy" id="145483"/>
    <lineage>
        <taxon>Bacteria</taxon>
        <taxon>Bacillati</taxon>
        <taxon>Actinomycetota</taxon>
        <taxon>Actinomycetes</taxon>
        <taxon>Micrococcales</taxon>
        <taxon>Microbacteriaceae</taxon>
        <taxon>Frigoribacterium</taxon>
    </lineage>
</organism>
<name>A0ABQ0UPV0_9MICO</name>
<dbReference type="Gene3D" id="2.130.10.10">
    <property type="entry name" value="YVTN repeat-like/Quinoprotein amine dehydrogenase"/>
    <property type="match status" value="1"/>
</dbReference>
<reference evidence="3 4" key="1">
    <citation type="submission" date="2019-07" db="EMBL/GenBank/DDBJ databases">
        <title>Whole genome shotgun sequence of Frigoribacterium faeni NBRC 103066.</title>
        <authorList>
            <person name="Hosoyama A."/>
            <person name="Uohara A."/>
            <person name="Ohji S."/>
            <person name="Ichikawa N."/>
        </authorList>
    </citation>
    <scope>NUCLEOTIDE SEQUENCE [LARGE SCALE GENOMIC DNA]</scope>
    <source>
        <strain evidence="3 4">NBRC 103066</strain>
    </source>
</reference>
<gene>
    <name evidence="3" type="ORF">FFA01_18190</name>
</gene>
<evidence type="ECO:0000259" key="2">
    <source>
        <dbReference type="Pfam" id="PF13360"/>
    </source>
</evidence>
<evidence type="ECO:0000313" key="3">
    <source>
        <dbReference type="EMBL" id="GEK83510.1"/>
    </source>
</evidence>
<dbReference type="InterPro" id="IPR011047">
    <property type="entry name" value="Quinoprotein_ADH-like_sf"/>
</dbReference>
<sequence length="597" mass="62488">MVLHSGPHALERRGALSYDGRVANDTDGDGPRPRPAVDAAWAPVRPRTAPAAWEAAAADPRSRTAAEHDGDASDSPSVEPVAPADPSALERMLRRGGRGVRGVWRRASSARRLATGFATLGLVSALVVGAGVAAQPRYPVPVTTGALSADLRTAPSGDLWSTDLAALGATDLPDGCRGFRPLSEIDGDAVVASSAVAYDGCREAVALLARIDPSTGDVRWSIDLADLLGGRGIYLSMVRDDAGSLATVSSQEYLGARSVRIDLETGRVLGDVIGDDDSDDVVTQLMGVTSGRLLLASQPRDRVGPDGQSLTFTDGETTPYRLIDADHPDTVVWSGDVGTSETPYLAGAFLVVESENGPVLVDVETGEVHVVPGGIALVENVVQAGDLLVATVTTRAGEREALALDRAAERRWSAPLELDAQVVVAASCVIVESGRSDFRCLEPDDGRERWSRTLPVTEQDQAAVDVFQQGLETSSLVVDVTSQMRSATGDDAPTTILGLSPATGETTFSAEVPPFSYLTGLARTVGFAGSFVGQDFSKTVVTAFDLADGRRLWQQDSPPQGSLDFWGDTLVSVDADGVAHGLRTTADVVPATAEASR</sequence>
<accession>A0ABQ0UPV0</accession>
<dbReference type="InterPro" id="IPR002372">
    <property type="entry name" value="PQQ_rpt_dom"/>
</dbReference>
<keyword evidence="4" id="KW-1185">Reference proteome</keyword>
<proteinExistence type="predicted"/>
<evidence type="ECO:0000313" key="4">
    <source>
        <dbReference type="Proteomes" id="UP000321154"/>
    </source>
</evidence>
<dbReference type="EMBL" id="BJUV01000016">
    <property type="protein sequence ID" value="GEK83510.1"/>
    <property type="molecule type" value="Genomic_DNA"/>
</dbReference>
<protein>
    <recommendedName>
        <fullName evidence="2">Pyrrolo-quinoline quinone repeat domain-containing protein</fullName>
    </recommendedName>
</protein>
<dbReference type="SUPFAM" id="SSF50998">
    <property type="entry name" value="Quinoprotein alcohol dehydrogenase-like"/>
    <property type="match status" value="2"/>
</dbReference>
<evidence type="ECO:0000256" key="1">
    <source>
        <dbReference type="SAM" id="MobiDB-lite"/>
    </source>
</evidence>
<dbReference type="Pfam" id="PF13360">
    <property type="entry name" value="PQQ_2"/>
    <property type="match status" value="1"/>
</dbReference>